<name>W7DVP3_9PROT</name>
<dbReference type="Proteomes" id="UP000019250">
    <property type="component" value="Unassembled WGS sequence"/>
</dbReference>
<dbReference type="GO" id="GO:0016855">
    <property type="term" value="F:racemase and epimerase activity, acting on amino acids and derivatives"/>
    <property type="evidence" value="ECO:0007669"/>
    <property type="project" value="InterPro"/>
</dbReference>
<reference evidence="1 2" key="1">
    <citation type="journal article" date="2014" name="Genome Announc.">
        <title>Draft Genome Sequence of Commensalibacter papalotli MX01, a Symbiont Identified from the Guts of Overwintering Monarch Butterflies.</title>
        <authorList>
            <person name="Servin-Garciduenas L.E."/>
            <person name="Sanchez-Quinto A."/>
            <person name="Martinez-Romero E."/>
        </authorList>
    </citation>
    <scope>NUCLEOTIDE SEQUENCE [LARGE SCALE GENOMIC DNA]</scope>
    <source>
        <strain evidence="2">MX-MONARCH01</strain>
    </source>
</reference>
<comment type="caution">
    <text evidence="1">The sequence shown here is derived from an EMBL/GenBank/DDBJ whole genome shotgun (WGS) entry which is preliminary data.</text>
</comment>
<dbReference type="AlphaFoldDB" id="W7DVP3"/>
<dbReference type="STRING" id="1208583.COMX_05100"/>
<dbReference type="InterPro" id="IPR033134">
    <property type="entry name" value="Asp/Glu_racemase_AS_2"/>
</dbReference>
<dbReference type="SUPFAM" id="SSF53681">
    <property type="entry name" value="Aspartate/glutamate racemase"/>
    <property type="match status" value="1"/>
</dbReference>
<accession>W7DVP3</accession>
<sequence length="42" mass="4641">MDIVQDLHKQGAEGIILGCTEIPLLIQQQDSALGDKKYLVDM</sequence>
<protein>
    <submittedName>
        <fullName evidence="1">Aspartate racemase</fullName>
    </submittedName>
</protein>
<dbReference type="PROSITE" id="PS00924">
    <property type="entry name" value="ASP_GLU_RACEMASE_2"/>
    <property type="match status" value="1"/>
</dbReference>
<dbReference type="InterPro" id="IPR001920">
    <property type="entry name" value="Asp/Glu_race"/>
</dbReference>
<gene>
    <name evidence="1" type="ORF">COMX_05100</name>
</gene>
<evidence type="ECO:0000313" key="2">
    <source>
        <dbReference type="Proteomes" id="UP000019250"/>
    </source>
</evidence>
<dbReference type="Gene3D" id="3.40.50.1860">
    <property type="match status" value="1"/>
</dbReference>
<dbReference type="EMBL" id="ATSX01000001">
    <property type="protein sequence ID" value="EUK19100.1"/>
    <property type="molecule type" value="Genomic_DNA"/>
</dbReference>
<evidence type="ECO:0000313" key="1">
    <source>
        <dbReference type="EMBL" id="EUK19100.1"/>
    </source>
</evidence>
<keyword evidence="2" id="KW-1185">Reference proteome</keyword>
<organism evidence="1 2">
    <name type="scientific">Commensalibacter papalotli</name>
    <name type="common">ex Servin-Garciduenas et al. 2014</name>
    <dbReference type="NCBI Taxonomy" id="1208583"/>
    <lineage>
        <taxon>Bacteria</taxon>
        <taxon>Pseudomonadati</taxon>
        <taxon>Pseudomonadota</taxon>
        <taxon>Alphaproteobacteria</taxon>
        <taxon>Acetobacterales</taxon>
        <taxon>Acetobacteraceae</taxon>
    </lineage>
</organism>
<proteinExistence type="predicted"/>